<feature type="transmembrane region" description="Helical" evidence="7">
    <location>
        <begin position="87"/>
        <end position="120"/>
    </location>
</feature>
<name>A0A6J4U441_9BACT</name>
<dbReference type="SUPFAM" id="SSF103473">
    <property type="entry name" value="MFS general substrate transporter"/>
    <property type="match status" value="1"/>
</dbReference>
<feature type="domain" description="Major facilitator superfamily (MFS) profile" evidence="8">
    <location>
        <begin position="17"/>
        <end position="407"/>
    </location>
</feature>
<feature type="transmembrane region" description="Helical" evidence="7">
    <location>
        <begin position="168"/>
        <end position="193"/>
    </location>
</feature>
<protein>
    <recommendedName>
        <fullName evidence="8">Major facilitator superfamily (MFS) profile domain-containing protein</fullName>
    </recommendedName>
</protein>
<comment type="subcellular location">
    <subcellularLocation>
        <location evidence="1">Cell membrane</location>
        <topology evidence="1">Multi-pass membrane protein</topology>
    </subcellularLocation>
</comment>
<dbReference type="Pfam" id="PF05977">
    <property type="entry name" value="MFS_3"/>
    <property type="match status" value="1"/>
</dbReference>
<feature type="transmembrane region" description="Helical" evidence="7">
    <location>
        <begin position="295"/>
        <end position="312"/>
    </location>
</feature>
<dbReference type="InterPro" id="IPR010290">
    <property type="entry name" value="TM_effector"/>
</dbReference>
<feature type="transmembrane region" description="Helical" evidence="7">
    <location>
        <begin position="231"/>
        <end position="253"/>
    </location>
</feature>
<dbReference type="Gene3D" id="1.20.1250.20">
    <property type="entry name" value="MFS general substrate transporter like domains"/>
    <property type="match status" value="1"/>
</dbReference>
<evidence type="ECO:0000256" key="6">
    <source>
        <dbReference type="ARBA" id="ARBA00023136"/>
    </source>
</evidence>
<feature type="transmembrane region" description="Helical" evidence="7">
    <location>
        <begin position="52"/>
        <end position="75"/>
    </location>
</feature>
<feature type="transmembrane region" description="Helical" evidence="7">
    <location>
        <begin position="21"/>
        <end position="46"/>
    </location>
</feature>
<sequence length="417" mass="43182">MTESSEQVRSGTALGPRFRTLWAASAASNLGDGVWLVAAPLLAATLTRDPALVAGLAFAQRLPWLLFGLVGGALADRLDRRRAMVSVALARAALVGLLAAAVVFGRASLPLLYAVFFLIATGETLFDTSAAALVPAVVPAGQLPKANARLGGTWTVANQFVGPPLGGVLFSTAAVAPFLVGASGLAVAASLLSRLPGSFAPERNADEERPHLRAEIAEGVRWLWRHRLLRSLSLAMALLNLTLVAQVAIMVLVAEERLGVGPEGYALLVTAYGVGGVAGALVAERVLARVGDARYLRLAIVVETLVPLAIALTADALVVGAVFVGFGLHATVWGAVLASLRQELTPDRLRGRVGSVHLLIEYGTAAPGALLGGALAARFSLAAPFWLGAVVGAALIPFAWSAFSDANVRVARQAVDR</sequence>
<feature type="transmembrane region" description="Helical" evidence="7">
    <location>
        <begin position="359"/>
        <end position="379"/>
    </location>
</feature>
<organism evidence="9">
    <name type="scientific">uncultured Thermomicrobiales bacterium</name>
    <dbReference type="NCBI Taxonomy" id="1645740"/>
    <lineage>
        <taxon>Bacteria</taxon>
        <taxon>Pseudomonadati</taxon>
        <taxon>Thermomicrobiota</taxon>
        <taxon>Thermomicrobia</taxon>
        <taxon>Thermomicrobiales</taxon>
        <taxon>environmental samples</taxon>
    </lineage>
</organism>
<dbReference type="AlphaFoldDB" id="A0A6J4U441"/>
<evidence type="ECO:0000256" key="2">
    <source>
        <dbReference type="ARBA" id="ARBA00022448"/>
    </source>
</evidence>
<evidence type="ECO:0000256" key="4">
    <source>
        <dbReference type="ARBA" id="ARBA00022692"/>
    </source>
</evidence>
<evidence type="ECO:0000256" key="5">
    <source>
        <dbReference type="ARBA" id="ARBA00022989"/>
    </source>
</evidence>
<accession>A0A6J4U441</accession>
<keyword evidence="6 7" id="KW-0472">Membrane</keyword>
<dbReference type="GO" id="GO:0005886">
    <property type="term" value="C:plasma membrane"/>
    <property type="evidence" value="ECO:0007669"/>
    <property type="project" value="UniProtKB-SubCell"/>
</dbReference>
<keyword evidence="4 7" id="KW-0812">Transmembrane</keyword>
<dbReference type="PANTHER" id="PTHR23513">
    <property type="entry name" value="INTEGRAL MEMBRANE EFFLUX PROTEIN-RELATED"/>
    <property type="match status" value="1"/>
</dbReference>
<dbReference type="CDD" id="cd06173">
    <property type="entry name" value="MFS_MefA_like"/>
    <property type="match status" value="1"/>
</dbReference>
<evidence type="ECO:0000256" key="3">
    <source>
        <dbReference type="ARBA" id="ARBA00022475"/>
    </source>
</evidence>
<proteinExistence type="predicted"/>
<dbReference type="PANTHER" id="PTHR23513:SF6">
    <property type="entry name" value="MAJOR FACILITATOR SUPERFAMILY ASSOCIATED DOMAIN-CONTAINING PROTEIN"/>
    <property type="match status" value="1"/>
</dbReference>
<feature type="transmembrane region" description="Helical" evidence="7">
    <location>
        <begin position="385"/>
        <end position="403"/>
    </location>
</feature>
<dbReference type="InterPro" id="IPR036259">
    <property type="entry name" value="MFS_trans_sf"/>
</dbReference>
<dbReference type="InterPro" id="IPR020846">
    <property type="entry name" value="MFS_dom"/>
</dbReference>
<keyword evidence="5 7" id="KW-1133">Transmembrane helix</keyword>
<evidence type="ECO:0000256" key="7">
    <source>
        <dbReference type="SAM" id="Phobius"/>
    </source>
</evidence>
<gene>
    <name evidence="9" type="ORF">AVDCRST_MAG59-506</name>
</gene>
<evidence type="ECO:0000256" key="1">
    <source>
        <dbReference type="ARBA" id="ARBA00004651"/>
    </source>
</evidence>
<dbReference type="GO" id="GO:0022857">
    <property type="term" value="F:transmembrane transporter activity"/>
    <property type="evidence" value="ECO:0007669"/>
    <property type="project" value="InterPro"/>
</dbReference>
<evidence type="ECO:0000259" key="8">
    <source>
        <dbReference type="PROSITE" id="PS50850"/>
    </source>
</evidence>
<evidence type="ECO:0000313" key="9">
    <source>
        <dbReference type="EMBL" id="CAA9537863.1"/>
    </source>
</evidence>
<keyword evidence="2" id="KW-0813">Transport</keyword>
<dbReference type="EMBL" id="CADCWF010000021">
    <property type="protein sequence ID" value="CAA9537863.1"/>
    <property type="molecule type" value="Genomic_DNA"/>
</dbReference>
<dbReference type="PROSITE" id="PS50850">
    <property type="entry name" value="MFS"/>
    <property type="match status" value="1"/>
</dbReference>
<keyword evidence="3" id="KW-1003">Cell membrane</keyword>
<feature type="transmembrane region" description="Helical" evidence="7">
    <location>
        <begin position="265"/>
        <end position="283"/>
    </location>
</feature>
<reference evidence="9" key="1">
    <citation type="submission" date="2020-02" db="EMBL/GenBank/DDBJ databases">
        <authorList>
            <person name="Meier V. D."/>
        </authorList>
    </citation>
    <scope>NUCLEOTIDE SEQUENCE</scope>
    <source>
        <strain evidence="9">AVDCRST_MAG59</strain>
    </source>
</reference>
<feature type="transmembrane region" description="Helical" evidence="7">
    <location>
        <begin position="318"/>
        <end position="338"/>
    </location>
</feature>